<dbReference type="PANTHER" id="PTHR47723">
    <property type="entry name" value="OS05G0353850 PROTEIN"/>
    <property type="match status" value="1"/>
</dbReference>
<dbReference type="InterPro" id="IPR036397">
    <property type="entry name" value="RNaseH_sf"/>
</dbReference>
<dbReference type="Gene3D" id="3.30.420.10">
    <property type="entry name" value="Ribonuclease H-like superfamily/Ribonuclease H"/>
    <property type="match status" value="1"/>
</dbReference>
<dbReference type="InterPro" id="IPR044730">
    <property type="entry name" value="RNase_H-like_dom_plant"/>
</dbReference>
<dbReference type="Proteomes" id="UP000663760">
    <property type="component" value="Chromosome 17"/>
</dbReference>
<dbReference type="EMBL" id="LR743604">
    <property type="protein sequence ID" value="CAA2633573.1"/>
    <property type="molecule type" value="Genomic_DNA"/>
</dbReference>
<gene>
    <name evidence="2" type="ORF">SI7747_17019065</name>
    <name evidence="3" type="ORF">SI8410_17020551</name>
</gene>
<organism evidence="2">
    <name type="scientific">Spirodela intermedia</name>
    <name type="common">Intermediate duckweed</name>
    <dbReference type="NCBI Taxonomy" id="51605"/>
    <lineage>
        <taxon>Eukaryota</taxon>
        <taxon>Viridiplantae</taxon>
        <taxon>Streptophyta</taxon>
        <taxon>Embryophyta</taxon>
        <taxon>Tracheophyta</taxon>
        <taxon>Spermatophyta</taxon>
        <taxon>Magnoliopsida</taxon>
        <taxon>Liliopsida</taxon>
        <taxon>Araceae</taxon>
        <taxon>Lemnoideae</taxon>
        <taxon>Spirodela</taxon>
    </lineage>
</organism>
<protein>
    <recommendedName>
        <fullName evidence="1">RNase H type-1 domain-containing protein</fullName>
    </recommendedName>
</protein>
<dbReference type="SUPFAM" id="SSF53098">
    <property type="entry name" value="Ribonuclease H-like"/>
    <property type="match status" value="1"/>
</dbReference>
<keyword evidence="4" id="KW-1185">Reference proteome</keyword>
<dbReference type="GO" id="GO:0003676">
    <property type="term" value="F:nucleic acid binding"/>
    <property type="evidence" value="ECO:0007669"/>
    <property type="project" value="InterPro"/>
</dbReference>
<accession>A0A7I8JRA2</accession>
<dbReference type="PANTHER" id="PTHR47723:SF19">
    <property type="entry name" value="POLYNUCLEOTIDYL TRANSFERASE, RIBONUCLEASE H-LIKE SUPERFAMILY PROTEIN"/>
    <property type="match status" value="1"/>
</dbReference>
<dbReference type="Pfam" id="PF13456">
    <property type="entry name" value="RVT_3"/>
    <property type="match status" value="1"/>
</dbReference>
<feature type="domain" description="RNase H type-1" evidence="1">
    <location>
        <begin position="40"/>
        <end position="129"/>
    </location>
</feature>
<evidence type="ECO:0000313" key="4">
    <source>
        <dbReference type="Proteomes" id="UP000663760"/>
    </source>
</evidence>
<dbReference type="InterPro" id="IPR012337">
    <property type="entry name" value="RNaseH-like_sf"/>
</dbReference>
<dbReference type="InterPro" id="IPR053151">
    <property type="entry name" value="RNase_H-like"/>
</dbReference>
<dbReference type="GO" id="GO:0004523">
    <property type="term" value="F:RNA-DNA hybrid ribonuclease activity"/>
    <property type="evidence" value="ECO:0007669"/>
    <property type="project" value="InterPro"/>
</dbReference>
<dbReference type="EMBL" id="LR746280">
    <property type="protein sequence ID" value="CAA7409873.1"/>
    <property type="molecule type" value="Genomic_DNA"/>
</dbReference>
<proteinExistence type="predicted"/>
<reference evidence="2" key="1">
    <citation type="submission" date="2019-12" db="EMBL/GenBank/DDBJ databases">
        <authorList>
            <person name="Scholz U."/>
            <person name="Mascher M."/>
            <person name="Fiebig A."/>
        </authorList>
    </citation>
    <scope>NUCLEOTIDE SEQUENCE</scope>
</reference>
<dbReference type="InterPro" id="IPR002156">
    <property type="entry name" value="RNaseH_domain"/>
</dbReference>
<sequence>MSPVATCSASVCEALKTWGIPTLRTYTQITMCTVYWRPPPIGHLKLNVDGAARGNPRPARGGGILRDHTRSIIFIFSHYYDIQTYTAAEAMAIHVGLLLCEEYNLHGIVLESDSRVLVEMLRVGTYSHW</sequence>
<dbReference type="PROSITE" id="PS50879">
    <property type="entry name" value="RNASE_H_1"/>
    <property type="match status" value="1"/>
</dbReference>
<evidence type="ECO:0000313" key="2">
    <source>
        <dbReference type="EMBL" id="CAA2633573.1"/>
    </source>
</evidence>
<name>A0A7I8JRA2_SPIIN</name>
<dbReference type="CDD" id="cd06222">
    <property type="entry name" value="RNase_H_like"/>
    <property type="match status" value="1"/>
</dbReference>
<dbReference type="AlphaFoldDB" id="A0A7I8JRA2"/>
<evidence type="ECO:0000313" key="3">
    <source>
        <dbReference type="EMBL" id="CAA7409873.1"/>
    </source>
</evidence>
<evidence type="ECO:0000259" key="1">
    <source>
        <dbReference type="PROSITE" id="PS50879"/>
    </source>
</evidence>